<accession>A0ABS8RWZ1</accession>
<organism evidence="2 3">
    <name type="scientific">Datura stramonium</name>
    <name type="common">Jimsonweed</name>
    <name type="synonym">Common thornapple</name>
    <dbReference type="NCBI Taxonomy" id="4076"/>
    <lineage>
        <taxon>Eukaryota</taxon>
        <taxon>Viridiplantae</taxon>
        <taxon>Streptophyta</taxon>
        <taxon>Embryophyta</taxon>
        <taxon>Tracheophyta</taxon>
        <taxon>Spermatophyta</taxon>
        <taxon>Magnoliopsida</taxon>
        <taxon>eudicotyledons</taxon>
        <taxon>Gunneridae</taxon>
        <taxon>Pentapetalae</taxon>
        <taxon>asterids</taxon>
        <taxon>lamiids</taxon>
        <taxon>Solanales</taxon>
        <taxon>Solanaceae</taxon>
        <taxon>Solanoideae</taxon>
        <taxon>Datureae</taxon>
        <taxon>Datura</taxon>
    </lineage>
</organism>
<sequence>RYRYVETSCTAVDTWHINREDGALRPFEGEGCIEEGGNKRKADFDNKYSEGRGSGRAGPSWPSSPLKQMDAKMAAMRELVRGFHRLPGDGASSSATKAVTEALQGAIAPLSQAHIDIQEHLEAKKSK</sequence>
<feature type="non-terminal residue" evidence="2">
    <location>
        <position position="1"/>
    </location>
</feature>
<evidence type="ECO:0000313" key="2">
    <source>
        <dbReference type="EMBL" id="MCD7451362.1"/>
    </source>
</evidence>
<evidence type="ECO:0000256" key="1">
    <source>
        <dbReference type="SAM" id="MobiDB-lite"/>
    </source>
</evidence>
<dbReference type="EMBL" id="JACEIK010000163">
    <property type="protein sequence ID" value="MCD7451362.1"/>
    <property type="molecule type" value="Genomic_DNA"/>
</dbReference>
<evidence type="ECO:0000313" key="3">
    <source>
        <dbReference type="Proteomes" id="UP000823775"/>
    </source>
</evidence>
<comment type="caution">
    <text evidence="2">The sequence shown here is derived from an EMBL/GenBank/DDBJ whole genome shotgun (WGS) entry which is preliminary data.</text>
</comment>
<reference evidence="2 3" key="1">
    <citation type="journal article" date="2021" name="BMC Genomics">
        <title>Datura genome reveals duplications of psychoactive alkaloid biosynthetic genes and high mutation rate following tissue culture.</title>
        <authorList>
            <person name="Rajewski A."/>
            <person name="Carter-House D."/>
            <person name="Stajich J."/>
            <person name="Litt A."/>
        </authorList>
    </citation>
    <scope>NUCLEOTIDE SEQUENCE [LARGE SCALE GENOMIC DNA]</scope>
    <source>
        <strain evidence="2">AR-01</strain>
    </source>
</reference>
<gene>
    <name evidence="2" type="ORF">HAX54_011147</name>
</gene>
<keyword evidence="3" id="KW-1185">Reference proteome</keyword>
<feature type="region of interest" description="Disordered" evidence="1">
    <location>
        <begin position="27"/>
        <end position="67"/>
    </location>
</feature>
<feature type="compositionally biased region" description="Basic and acidic residues" evidence="1">
    <location>
        <begin position="36"/>
        <end position="50"/>
    </location>
</feature>
<protein>
    <submittedName>
        <fullName evidence="2">Uncharacterized protein</fullName>
    </submittedName>
</protein>
<proteinExistence type="predicted"/>
<dbReference type="Proteomes" id="UP000823775">
    <property type="component" value="Unassembled WGS sequence"/>
</dbReference>
<name>A0ABS8RWZ1_DATST</name>